<dbReference type="GO" id="GO:0061709">
    <property type="term" value="P:reticulophagy"/>
    <property type="evidence" value="ECO:0007669"/>
    <property type="project" value="TreeGrafter"/>
</dbReference>
<proteinExistence type="inferred from homology"/>
<sequence>MSSWIPASIQKRLLRYAITRFGILDDDALDLDSFDITWGRKNTLEFKNVGLNLEKLAGPVVDEGTTRRIRSPSAGRLPTTADVARSFLHDEPLEERRELEASVAASSRGVEESFASESSGSSEAGTGAVPGLPAFLAGWLQGVIDRFELAISNVRVTLHVNGVQSSDGTPTSLVLRIGHISMGPVDKEQSQREVKVSELSVDTIIKEQIRQDQDYAASPVDNNIAPQVLGNPPPVEDVDDIALAQSQSTMYQSEYFAPTRPSAERMQASWAASDTTTPSPSLLDEERNVLTDEEHNKLDIRAGDDNISWTSRRSQQADTTGDIWAEAEDRSPSASLFMSAQRSESPSTPLATSTFQEERWRRPVSPYDRSYRSPGSWPLLEDPSLRQKPRPSPGSWPAPDQSHQSFHYALASQQDNDAEARASSPSIAQATLSEGPTPLIGSEHQHEYDNADAVVPQDLMESRVFSHDEAESIYMSVLSDEPADRHEHVMPGTWTTSTSHGSLLVDADEAATFTNVAPTAASDQPIITVLIGIVDAQIDPVCAKMLYKIGNTVQLHMLPSAGDFDNTVPKDPSVALMQGPRLQVSLESMRVDLHETLKPQMDEASDLQPGLLTARLDGLKFDVGDDRHEVNLGKLQLSIGGTPLLGFSDSAMTPAASVIIRDDLRVAVATGKSTAQGRAIAEVDVQLRVVDLRVDLIAIDAAFTPFGGLSGVLELGSTILSDNSPLASPSSSMKAPRVHFQDDTSALNVSTEIKANVHLAGLNLSLQGAGGSLSASASTTKILYREKLTSVRLTQARLLGPKQSPDASAPFEVALDDVRLDHLFSPPDSELERLISLVTPTKDKYDNDDDILLDTVMRQRRKAACLKITLSDIKVKVVNWDFIKSLESSAAEISRFSVVTKYLPVDDRPGLLTMLWIKRLEAHLPVSERFGVMKAVVHDIHCAQVGLPWLLAVAVSRVRVERSDGQQLLHQFLPLTGADDHPMIMARMVGDEAEPMVKVKLFNACIEYSVATLVDFANVEEPESAERFVVEMVSSVAHISTDDHAGDQLPTKSEASDKKMKIVLLLHHSAIGLTPTLATSKGIVVLTNGILSTIVPPSETASGTIRLREAGLFITDVVKGDDQTVVSGRRNPAQNTKVSRSVLSHVSRQGFVSIGSLSSASVDVRVSTKPAIGHTTVEVNVRNEFLLLETCADSTQTLFALLGGLMPPTKSSNEIKNLTQPTTLEDMISSFSGDAVPALQKSASTLFDVEKSGISEASSLHTSLSASEPDDLLVQSEMTSSLYGPVSGILDVAHTDEDKADEDSTDIAESLLEDDPFEMAEAPENGAMGDAALLRSLRKQCQPVASEQTIALGDYEIEDLGFDALGPEHRALGSRHRFNAPSSRKVYNANKALLEHLPFRLKLHDVNVGWHLHDGYDWQDTRDGISAAVEKVEQRAEERIARRRQQREDLEDDNSVIGDCMFNSVYIAIPSNVTEVPDIRRGINRNIDDLVSESESVPASAMSRPTTYSAGGRPVRQRPRKTLKLERSRHHKISFELKGVSAYILVFPPDSGEVQSSIDVRLKNFEIYDLVPTSTWKKFLTRMPSDGPRELSRPMVHINLLNVLTKPSLLMTEIVMHVAVQPLRLHVDQDALDFITRFLEFKDSNAPPPTPPNEQPFLQRIEVETVDLQLDYKPKKIDYVSLRSGHTSEFMNFVILDQANIRLKHVIIYGLQGFDPLHKTLNDIWSPDVTRNQLPTVLAGLAPVRSLVNIGTGVRDVVAIPIREYKKDGRIVRSIQKGAFHFGKTTAAELARLGAKVAIGTQNLLTGAEGLLSPASASYPGRRGSPIEDWDGDEEATDRKTHAFSAYADQPLNVFAGLKSARRHLEHDLLTARDAFIAVQGEVLESSGPASAAAAVARHAPTVILRPVIGVSRAVGTALLGVGNQVDRSGIKRMDDKYKRR</sequence>
<evidence type="ECO:0000256" key="5">
    <source>
        <dbReference type="ARBA" id="ARBA00022448"/>
    </source>
</evidence>
<dbReference type="GO" id="GO:0032266">
    <property type="term" value="F:phosphatidylinositol-3-phosphate binding"/>
    <property type="evidence" value="ECO:0007669"/>
    <property type="project" value="TreeGrafter"/>
</dbReference>
<organism evidence="14 15">
    <name type="scientific">Cryoendolithus antarcticus</name>
    <dbReference type="NCBI Taxonomy" id="1507870"/>
    <lineage>
        <taxon>Eukaryota</taxon>
        <taxon>Fungi</taxon>
        <taxon>Dikarya</taxon>
        <taxon>Ascomycota</taxon>
        <taxon>Pezizomycotina</taxon>
        <taxon>Dothideomycetes</taxon>
        <taxon>Dothideomycetidae</taxon>
        <taxon>Cladosporiales</taxon>
        <taxon>Cladosporiaceae</taxon>
        <taxon>Cryoendolithus</taxon>
    </lineage>
</organism>
<comment type="similarity">
    <text evidence="3">Belongs to the ATG2 family.</text>
</comment>
<comment type="subcellular location">
    <subcellularLocation>
        <location evidence="1">Endoplasmic reticulum membrane</location>
        <topology evidence="1">Peripheral membrane protein</topology>
    </subcellularLocation>
    <subcellularLocation>
        <location evidence="2">Preautophagosomal structure membrane</location>
        <topology evidence="2">Peripheral membrane protein</topology>
    </subcellularLocation>
</comment>
<dbReference type="InterPro" id="IPR026849">
    <property type="entry name" value="ATG2"/>
</dbReference>
<evidence type="ECO:0000256" key="2">
    <source>
        <dbReference type="ARBA" id="ARBA00004623"/>
    </source>
</evidence>
<dbReference type="GO" id="GO:0043495">
    <property type="term" value="F:protein-membrane adaptor activity"/>
    <property type="evidence" value="ECO:0007669"/>
    <property type="project" value="TreeGrafter"/>
</dbReference>
<evidence type="ECO:0000256" key="13">
    <source>
        <dbReference type="SAM" id="MobiDB-lite"/>
    </source>
</evidence>
<dbReference type="GO" id="GO:0034727">
    <property type="term" value="P:piecemeal microautophagy of the nucleus"/>
    <property type="evidence" value="ECO:0007669"/>
    <property type="project" value="TreeGrafter"/>
</dbReference>
<reference evidence="15" key="1">
    <citation type="submission" date="2017-03" db="EMBL/GenBank/DDBJ databases">
        <title>Genomes of endolithic fungi from Antarctica.</title>
        <authorList>
            <person name="Coleine C."/>
            <person name="Masonjones S."/>
            <person name="Stajich J.E."/>
        </authorList>
    </citation>
    <scope>NUCLEOTIDE SEQUENCE [LARGE SCALE GENOMIC DNA]</scope>
    <source>
        <strain evidence="15">CCFEE 5527</strain>
    </source>
</reference>
<dbReference type="GO" id="GO:0000045">
    <property type="term" value="P:autophagosome assembly"/>
    <property type="evidence" value="ECO:0007669"/>
    <property type="project" value="TreeGrafter"/>
</dbReference>
<dbReference type="GO" id="GO:0061723">
    <property type="term" value="P:glycophagy"/>
    <property type="evidence" value="ECO:0007669"/>
    <property type="project" value="TreeGrafter"/>
</dbReference>
<keyword evidence="5" id="KW-0813">Transport</keyword>
<evidence type="ECO:0000256" key="3">
    <source>
        <dbReference type="ARBA" id="ARBA00009714"/>
    </source>
</evidence>
<feature type="compositionally biased region" description="Polar residues" evidence="13">
    <location>
        <begin position="270"/>
        <end position="280"/>
    </location>
</feature>
<comment type="catalytic activity">
    <reaction evidence="10">
        <text>a 1,2-diacyl-sn-glycero-3-phospho-L-serine(in) = a 1,2-diacyl-sn-glycero-3-phospho-L-serine(out)</text>
        <dbReference type="Rhea" id="RHEA:38663"/>
        <dbReference type="ChEBI" id="CHEBI:57262"/>
    </reaction>
</comment>
<feature type="compositionally biased region" description="Polar residues" evidence="13">
    <location>
        <begin position="332"/>
        <end position="355"/>
    </location>
</feature>
<keyword evidence="6" id="KW-0256">Endoplasmic reticulum</keyword>
<dbReference type="PANTHER" id="PTHR13190:SF1">
    <property type="entry name" value="AUTOPHAGY-RELATED 2, ISOFORM A"/>
    <property type="match status" value="1"/>
</dbReference>
<dbReference type="EMBL" id="NAJO01000029">
    <property type="protein sequence ID" value="OQO01974.1"/>
    <property type="molecule type" value="Genomic_DNA"/>
</dbReference>
<evidence type="ECO:0000256" key="9">
    <source>
        <dbReference type="ARBA" id="ARBA00023136"/>
    </source>
</evidence>
<keyword evidence="7" id="KW-0072">Autophagy</keyword>
<evidence type="ECO:0000256" key="10">
    <source>
        <dbReference type="ARBA" id="ARBA00024479"/>
    </source>
</evidence>
<dbReference type="GO" id="GO:0061908">
    <property type="term" value="C:phagophore"/>
    <property type="evidence" value="ECO:0007669"/>
    <property type="project" value="TreeGrafter"/>
</dbReference>
<dbReference type="Pfam" id="PF13329">
    <property type="entry name" value="ATG2_CAD"/>
    <property type="match status" value="1"/>
</dbReference>
<dbReference type="InParanoid" id="A0A1V8SSH8"/>
<keyword evidence="9" id="KW-0472">Membrane</keyword>
<name>A0A1V8SSH8_9PEZI</name>
<comment type="caution">
    <text evidence="14">The sequence shown here is derived from an EMBL/GenBank/DDBJ whole genome shotgun (WGS) entry which is preliminary data.</text>
</comment>
<keyword evidence="8" id="KW-0445">Lipid transport</keyword>
<feature type="region of interest" description="Disordered" evidence="13">
    <location>
        <begin position="330"/>
        <end position="402"/>
    </location>
</feature>
<feature type="region of interest" description="Disordered" evidence="13">
    <location>
        <begin position="259"/>
        <end position="282"/>
    </location>
</feature>
<dbReference type="GO" id="GO:0006869">
    <property type="term" value="P:lipid transport"/>
    <property type="evidence" value="ECO:0007669"/>
    <property type="project" value="UniProtKB-KW"/>
</dbReference>
<feature type="region of interest" description="Disordered" evidence="13">
    <location>
        <begin position="1494"/>
        <end position="1521"/>
    </location>
</feature>
<dbReference type="FunCoup" id="A0A1V8SSH8">
    <property type="interactions" value="70"/>
</dbReference>
<dbReference type="Proteomes" id="UP000192596">
    <property type="component" value="Unassembled WGS sequence"/>
</dbReference>
<dbReference type="PANTHER" id="PTHR13190">
    <property type="entry name" value="AUTOPHAGY-RELATED 2, ISOFORM A"/>
    <property type="match status" value="1"/>
</dbReference>
<evidence type="ECO:0000256" key="6">
    <source>
        <dbReference type="ARBA" id="ARBA00022824"/>
    </source>
</evidence>
<dbReference type="GO" id="GO:0000422">
    <property type="term" value="P:autophagy of mitochondrion"/>
    <property type="evidence" value="ECO:0007669"/>
    <property type="project" value="TreeGrafter"/>
</dbReference>
<dbReference type="STRING" id="1507870.A0A1V8SSH8"/>
<evidence type="ECO:0000256" key="12">
    <source>
        <dbReference type="ARBA" id="ARBA00024631"/>
    </source>
</evidence>
<evidence type="ECO:0000313" key="15">
    <source>
        <dbReference type="Proteomes" id="UP000192596"/>
    </source>
</evidence>
<evidence type="ECO:0000313" key="14">
    <source>
        <dbReference type="EMBL" id="OQO01974.1"/>
    </source>
</evidence>
<keyword evidence="15" id="KW-1185">Reference proteome</keyword>
<feature type="compositionally biased region" description="Polar residues" evidence="13">
    <location>
        <begin position="1494"/>
        <end position="1509"/>
    </location>
</feature>
<evidence type="ECO:0000256" key="1">
    <source>
        <dbReference type="ARBA" id="ARBA00004406"/>
    </source>
</evidence>
<evidence type="ECO:0000256" key="4">
    <source>
        <dbReference type="ARBA" id="ARBA00018070"/>
    </source>
</evidence>
<evidence type="ECO:0000256" key="11">
    <source>
        <dbReference type="ARBA" id="ARBA00024615"/>
    </source>
</evidence>
<dbReference type="GO" id="GO:0034045">
    <property type="term" value="C:phagophore assembly site membrane"/>
    <property type="evidence" value="ECO:0007669"/>
    <property type="project" value="UniProtKB-SubCell"/>
</dbReference>
<protein>
    <recommendedName>
        <fullName evidence="4">Autophagy-related protein 2</fullName>
    </recommendedName>
</protein>
<dbReference type="OrthoDB" id="18982at2759"/>
<gene>
    <name evidence="14" type="ORF">B0A48_12447</name>
</gene>
<comment type="catalytic activity">
    <reaction evidence="11">
        <text>a 1,2-diacyl-sn-glycero-3-phosphoethanolamine(in) = a 1,2-diacyl-sn-glycero-3-phosphoethanolamine(out)</text>
        <dbReference type="Rhea" id="RHEA:38895"/>
        <dbReference type="ChEBI" id="CHEBI:64612"/>
    </reaction>
</comment>
<dbReference type="GO" id="GO:0005789">
    <property type="term" value="C:endoplasmic reticulum membrane"/>
    <property type="evidence" value="ECO:0007669"/>
    <property type="project" value="UniProtKB-SubCell"/>
</dbReference>
<comment type="catalytic activity">
    <reaction evidence="12">
        <text>a 1,2-diacyl-sn-glycero-3-phosphocholine(in) = a 1,2-diacyl-sn-glycero-3-phosphocholine(out)</text>
        <dbReference type="Rhea" id="RHEA:38571"/>
        <dbReference type="ChEBI" id="CHEBI:57643"/>
    </reaction>
</comment>
<accession>A0A1V8SSH8</accession>
<evidence type="ECO:0000256" key="8">
    <source>
        <dbReference type="ARBA" id="ARBA00023055"/>
    </source>
</evidence>
<evidence type="ECO:0000256" key="7">
    <source>
        <dbReference type="ARBA" id="ARBA00023006"/>
    </source>
</evidence>